<evidence type="ECO:0000256" key="9">
    <source>
        <dbReference type="SAM" id="Phobius"/>
    </source>
</evidence>
<feature type="transmembrane region" description="Helical" evidence="9">
    <location>
        <begin position="264"/>
        <end position="284"/>
    </location>
</feature>
<reference evidence="11" key="2">
    <citation type="submission" date="2018-05" db="EMBL/GenBank/DDBJ databases">
        <authorList>
            <person name="Ferrari B."/>
        </authorList>
    </citation>
    <scope>NUCLEOTIDE SEQUENCE</scope>
    <source>
        <strain evidence="11">RRmetagenome_bin12</strain>
    </source>
</reference>
<keyword evidence="4" id="KW-0997">Cell inner membrane</keyword>
<keyword evidence="3" id="KW-1003">Cell membrane</keyword>
<sequence length="451" mass="47310">MARVDEPVTALQSAGEEPPAPETAEAAAAAELVVPPSLVAQSLGEYLRGWAARVRNGDSGVLPVLVGMVLIAIVFEAISPSNVFLDPKNLVNLFQQSAVFMVLAMAECFVLLLGEIDLSVGYSGPLAGVIAVQLVQPSTTNWHWLAAIAAALLALALWGLVMGSVITRVRVPSFIVTLAGFLILNGVVLIVLSFGPFSGYPSLNGNSPNQKALYDLMNGSGIDPTISWIVMIIIVGLLSVSLWLRDARRRRSGLVAPPRALTMIKIVAIAVVGVVVVAICNVNRANFGTVAGVPWVIPVVLGVFALWMLLLERTRFGRYIYAIGGNPEAARRAGISLARIRTIAFILCSVTAGIAGILYVSYLGGASNNINGGQLTLYAVAAAVIGGTSLFGGRGRVLHGLLGGLVIGGIYNGMFLLGLHVEWEFIVTGLVLLVAVAIDSLSRRSASVARA</sequence>
<dbReference type="EMBL" id="JAEKNS010000134">
    <property type="protein sequence ID" value="MBJ7595817.1"/>
    <property type="molecule type" value="Genomic_DNA"/>
</dbReference>
<dbReference type="AlphaFoldDB" id="A0A2W5ZGR1"/>
<dbReference type="Proteomes" id="UP000606991">
    <property type="component" value="Unassembled WGS sequence"/>
</dbReference>
<comment type="caution">
    <text evidence="11">The sequence shown here is derived from an EMBL/GenBank/DDBJ whole genome shotgun (WGS) entry which is preliminary data.</text>
</comment>
<evidence type="ECO:0000256" key="7">
    <source>
        <dbReference type="ARBA" id="ARBA00023136"/>
    </source>
</evidence>
<feature type="transmembrane region" description="Helical" evidence="9">
    <location>
        <begin position="425"/>
        <end position="442"/>
    </location>
</feature>
<evidence type="ECO:0000256" key="3">
    <source>
        <dbReference type="ARBA" id="ARBA00022475"/>
    </source>
</evidence>
<feature type="transmembrane region" description="Helical" evidence="9">
    <location>
        <begin position="400"/>
        <end position="419"/>
    </location>
</feature>
<organism evidence="11 12">
    <name type="scientific">Candidatus Aeolococcus gillhamiae</name>
    <dbReference type="NCBI Taxonomy" id="3127015"/>
    <lineage>
        <taxon>Bacteria</taxon>
        <taxon>Bacillati</taxon>
        <taxon>Candidatus Dormiibacterota</taxon>
        <taxon>Candidatus Dormibacteria</taxon>
        <taxon>Candidatus Aeolococcales</taxon>
        <taxon>Candidatus Aeolococcaceae</taxon>
        <taxon>Candidatus Aeolococcus</taxon>
    </lineage>
</organism>
<evidence type="ECO:0000313" key="11">
    <source>
        <dbReference type="EMBL" id="PZR82195.1"/>
    </source>
</evidence>
<feature type="transmembrane region" description="Helical" evidence="9">
    <location>
        <begin position="342"/>
        <end position="363"/>
    </location>
</feature>
<gene>
    <name evidence="11" type="ORF">DLM65_04275</name>
    <name evidence="10" type="ORF">JF886_13355</name>
</gene>
<dbReference type="InterPro" id="IPR001851">
    <property type="entry name" value="ABC_transp_permease"/>
</dbReference>
<dbReference type="EMBL" id="QHBU01000079">
    <property type="protein sequence ID" value="PZR82195.1"/>
    <property type="molecule type" value="Genomic_DNA"/>
</dbReference>
<evidence type="ECO:0000256" key="5">
    <source>
        <dbReference type="ARBA" id="ARBA00022692"/>
    </source>
</evidence>
<dbReference type="GO" id="GO:0022857">
    <property type="term" value="F:transmembrane transporter activity"/>
    <property type="evidence" value="ECO:0007669"/>
    <property type="project" value="InterPro"/>
</dbReference>
<proteinExistence type="predicted"/>
<reference evidence="10 13" key="3">
    <citation type="submission" date="2020-10" db="EMBL/GenBank/DDBJ databases">
        <title>Ca. Dormibacterota MAGs.</title>
        <authorList>
            <person name="Montgomery K."/>
        </authorList>
    </citation>
    <scope>NUCLEOTIDE SEQUENCE [LARGE SCALE GENOMIC DNA]</scope>
    <source>
        <strain evidence="10">SC8812_S17_18</strain>
    </source>
</reference>
<feature type="region of interest" description="Disordered" evidence="8">
    <location>
        <begin position="1"/>
        <end position="22"/>
    </location>
</feature>
<keyword evidence="6 9" id="KW-1133">Transmembrane helix</keyword>
<feature type="transmembrane region" description="Helical" evidence="9">
    <location>
        <begin position="60"/>
        <end position="78"/>
    </location>
</feature>
<dbReference type="Pfam" id="PF02653">
    <property type="entry name" value="BPD_transp_2"/>
    <property type="match status" value="1"/>
</dbReference>
<evidence type="ECO:0000256" key="2">
    <source>
        <dbReference type="ARBA" id="ARBA00022448"/>
    </source>
</evidence>
<evidence type="ECO:0000256" key="8">
    <source>
        <dbReference type="SAM" id="MobiDB-lite"/>
    </source>
</evidence>
<dbReference type="Proteomes" id="UP000248724">
    <property type="component" value="Unassembled WGS sequence"/>
</dbReference>
<feature type="transmembrane region" description="Helical" evidence="9">
    <location>
        <begin position="142"/>
        <end position="161"/>
    </location>
</feature>
<dbReference type="CDD" id="cd06579">
    <property type="entry name" value="TM_PBP1_transp_AraH_like"/>
    <property type="match status" value="1"/>
</dbReference>
<feature type="transmembrane region" description="Helical" evidence="9">
    <location>
        <begin position="290"/>
        <end position="311"/>
    </location>
</feature>
<evidence type="ECO:0000313" key="12">
    <source>
        <dbReference type="Proteomes" id="UP000248724"/>
    </source>
</evidence>
<dbReference type="GO" id="GO:0005886">
    <property type="term" value="C:plasma membrane"/>
    <property type="evidence" value="ECO:0007669"/>
    <property type="project" value="UniProtKB-SubCell"/>
</dbReference>
<evidence type="ECO:0000313" key="13">
    <source>
        <dbReference type="Proteomes" id="UP000606991"/>
    </source>
</evidence>
<keyword evidence="2" id="KW-0813">Transport</keyword>
<evidence type="ECO:0000256" key="6">
    <source>
        <dbReference type="ARBA" id="ARBA00022989"/>
    </source>
</evidence>
<evidence type="ECO:0000313" key="10">
    <source>
        <dbReference type="EMBL" id="MBJ7595817.1"/>
    </source>
</evidence>
<dbReference type="PANTHER" id="PTHR32196">
    <property type="entry name" value="ABC TRANSPORTER PERMEASE PROTEIN YPHD-RELATED-RELATED"/>
    <property type="match status" value="1"/>
</dbReference>
<feature type="transmembrane region" description="Helical" evidence="9">
    <location>
        <begin position="375"/>
        <end position="393"/>
    </location>
</feature>
<name>A0A2W5ZGR1_9BACT</name>
<comment type="subcellular location">
    <subcellularLocation>
        <location evidence="1">Cell membrane</location>
        <topology evidence="1">Multi-pass membrane protein</topology>
    </subcellularLocation>
</comment>
<feature type="transmembrane region" description="Helical" evidence="9">
    <location>
        <begin position="90"/>
        <end position="113"/>
    </location>
</feature>
<feature type="transmembrane region" description="Helical" evidence="9">
    <location>
        <begin position="225"/>
        <end position="244"/>
    </location>
</feature>
<dbReference type="PANTHER" id="PTHR32196:SF21">
    <property type="entry name" value="ABC TRANSPORTER PERMEASE PROTEIN YPHD-RELATED"/>
    <property type="match status" value="1"/>
</dbReference>
<protein>
    <submittedName>
        <fullName evidence="11">ABC transporter permease</fullName>
    </submittedName>
</protein>
<accession>A0A934K202</accession>
<accession>A0A2W5ZGR1</accession>
<evidence type="ECO:0000256" key="4">
    <source>
        <dbReference type="ARBA" id="ARBA00022519"/>
    </source>
</evidence>
<evidence type="ECO:0000256" key="1">
    <source>
        <dbReference type="ARBA" id="ARBA00004651"/>
    </source>
</evidence>
<keyword evidence="5 9" id="KW-0812">Transmembrane</keyword>
<keyword evidence="7 9" id="KW-0472">Membrane</keyword>
<feature type="transmembrane region" description="Helical" evidence="9">
    <location>
        <begin position="173"/>
        <end position="194"/>
    </location>
</feature>
<reference evidence="11 12" key="1">
    <citation type="journal article" date="2017" name="Nature">
        <title>Atmospheric trace gases support primary production in Antarctic desert surface soil.</title>
        <authorList>
            <person name="Ji M."/>
            <person name="Greening C."/>
            <person name="Vanwonterghem I."/>
            <person name="Carere C.R."/>
            <person name="Bay S.K."/>
            <person name="Steen J.A."/>
            <person name="Montgomery K."/>
            <person name="Lines T."/>
            <person name="Beardall J."/>
            <person name="van Dorst J."/>
            <person name="Snape I."/>
            <person name="Stott M.B."/>
            <person name="Hugenholtz P."/>
            <person name="Ferrari B.C."/>
        </authorList>
    </citation>
    <scope>NUCLEOTIDE SEQUENCE [LARGE SCALE GENOMIC DNA]</scope>
    <source>
        <strain evidence="11">RRmetagenome_bin12</strain>
    </source>
</reference>